<sequence>MVSGSETRVFKYKGRNSRLMRRGIGENCREPTKTGTNIKDERKARVLINEEKDGKCEGIRRTCKTWGWKDGDLEKGCNLGNEDTEVKLQDGRKKQIEIKI</sequence>
<reference evidence="1 2" key="1">
    <citation type="journal article" date="2021" name="Elife">
        <title>Chloroplast acquisition without the gene transfer in kleptoplastic sea slugs, Plakobranchus ocellatus.</title>
        <authorList>
            <person name="Maeda T."/>
            <person name="Takahashi S."/>
            <person name="Yoshida T."/>
            <person name="Shimamura S."/>
            <person name="Takaki Y."/>
            <person name="Nagai Y."/>
            <person name="Toyoda A."/>
            <person name="Suzuki Y."/>
            <person name="Arimoto A."/>
            <person name="Ishii H."/>
            <person name="Satoh N."/>
            <person name="Nishiyama T."/>
            <person name="Hasebe M."/>
            <person name="Maruyama T."/>
            <person name="Minagawa J."/>
            <person name="Obokata J."/>
            <person name="Shigenobu S."/>
        </authorList>
    </citation>
    <scope>NUCLEOTIDE SEQUENCE [LARGE SCALE GENOMIC DNA]</scope>
</reference>
<organism evidence="1 2">
    <name type="scientific">Elysia marginata</name>
    <dbReference type="NCBI Taxonomy" id="1093978"/>
    <lineage>
        <taxon>Eukaryota</taxon>
        <taxon>Metazoa</taxon>
        <taxon>Spiralia</taxon>
        <taxon>Lophotrochozoa</taxon>
        <taxon>Mollusca</taxon>
        <taxon>Gastropoda</taxon>
        <taxon>Heterobranchia</taxon>
        <taxon>Euthyneura</taxon>
        <taxon>Panpulmonata</taxon>
        <taxon>Sacoglossa</taxon>
        <taxon>Placobranchoidea</taxon>
        <taxon>Plakobranchidae</taxon>
        <taxon>Elysia</taxon>
    </lineage>
</organism>
<proteinExistence type="predicted"/>
<comment type="caution">
    <text evidence="1">The sequence shown here is derived from an EMBL/GenBank/DDBJ whole genome shotgun (WGS) entry which is preliminary data.</text>
</comment>
<keyword evidence="2" id="KW-1185">Reference proteome</keyword>
<name>A0AAV4FL08_9GAST</name>
<protein>
    <submittedName>
        <fullName evidence="1">Uncharacterized protein</fullName>
    </submittedName>
</protein>
<dbReference type="EMBL" id="BMAT01004468">
    <property type="protein sequence ID" value="GFR73952.1"/>
    <property type="molecule type" value="Genomic_DNA"/>
</dbReference>
<dbReference type="AlphaFoldDB" id="A0AAV4FL08"/>
<dbReference type="Proteomes" id="UP000762676">
    <property type="component" value="Unassembled WGS sequence"/>
</dbReference>
<evidence type="ECO:0000313" key="1">
    <source>
        <dbReference type="EMBL" id="GFR73952.1"/>
    </source>
</evidence>
<evidence type="ECO:0000313" key="2">
    <source>
        <dbReference type="Proteomes" id="UP000762676"/>
    </source>
</evidence>
<gene>
    <name evidence="1" type="ORF">ElyMa_002150500</name>
</gene>
<accession>A0AAV4FL08</accession>